<gene>
    <name evidence="1" type="ORF">PanWU01x14_240980</name>
</gene>
<dbReference type="PANTHER" id="PTHR32440">
    <property type="entry name" value="PHOSPHATASE DCR2-RELATED-RELATED"/>
    <property type="match status" value="1"/>
</dbReference>
<evidence type="ECO:0000313" key="1">
    <source>
        <dbReference type="EMBL" id="PON47924.1"/>
    </source>
</evidence>
<dbReference type="Proteomes" id="UP000237105">
    <property type="component" value="Unassembled WGS sequence"/>
</dbReference>
<name>A0A2P5BGL8_PARAD</name>
<proteinExistence type="predicted"/>
<dbReference type="OrthoDB" id="783096at2759"/>
<dbReference type="GO" id="GO:0016788">
    <property type="term" value="F:hydrolase activity, acting on ester bonds"/>
    <property type="evidence" value="ECO:0007669"/>
    <property type="project" value="TreeGrafter"/>
</dbReference>
<evidence type="ECO:0000313" key="2">
    <source>
        <dbReference type="Proteomes" id="UP000237105"/>
    </source>
</evidence>
<protein>
    <submittedName>
        <fullName evidence="1">Uncharacterized protein</fullName>
    </submittedName>
</protein>
<comment type="caution">
    <text evidence="1">The sequence shown here is derived from an EMBL/GenBank/DDBJ whole genome shotgun (WGS) entry which is preliminary data.</text>
</comment>
<reference evidence="2" key="1">
    <citation type="submission" date="2016-06" db="EMBL/GenBank/DDBJ databases">
        <title>Parallel loss of symbiosis genes in relatives of nitrogen-fixing non-legume Parasponia.</title>
        <authorList>
            <person name="Van Velzen R."/>
            <person name="Holmer R."/>
            <person name="Bu F."/>
            <person name="Rutten L."/>
            <person name="Van Zeijl A."/>
            <person name="Liu W."/>
            <person name="Santuari L."/>
            <person name="Cao Q."/>
            <person name="Sharma T."/>
            <person name="Shen D."/>
            <person name="Roswanjaya Y."/>
            <person name="Wardhani T."/>
            <person name="Kalhor M.S."/>
            <person name="Jansen J."/>
            <person name="Van den Hoogen J."/>
            <person name="Gungor B."/>
            <person name="Hartog M."/>
            <person name="Hontelez J."/>
            <person name="Verver J."/>
            <person name="Yang W.-C."/>
            <person name="Schijlen E."/>
            <person name="Repin R."/>
            <person name="Schilthuizen M."/>
            <person name="Schranz E."/>
            <person name="Heidstra R."/>
            <person name="Miyata K."/>
            <person name="Fedorova E."/>
            <person name="Kohlen W."/>
            <person name="Bisseling T."/>
            <person name="Smit S."/>
            <person name="Geurts R."/>
        </authorList>
    </citation>
    <scope>NUCLEOTIDE SEQUENCE [LARGE SCALE GENOMIC DNA]</scope>
    <source>
        <strain evidence="2">cv. WU1-14</strain>
    </source>
</reference>
<keyword evidence="2" id="KW-1185">Reference proteome</keyword>
<dbReference type="GO" id="GO:0005737">
    <property type="term" value="C:cytoplasm"/>
    <property type="evidence" value="ECO:0007669"/>
    <property type="project" value="TreeGrafter"/>
</dbReference>
<dbReference type="EMBL" id="JXTB01000285">
    <property type="protein sequence ID" value="PON47924.1"/>
    <property type="molecule type" value="Genomic_DNA"/>
</dbReference>
<dbReference type="PANTHER" id="PTHR32440:SF11">
    <property type="entry name" value="METALLOPHOSPHOESTERASE DOMAIN-CONTAINING PROTEIN"/>
    <property type="match status" value="1"/>
</dbReference>
<organism evidence="1 2">
    <name type="scientific">Parasponia andersonii</name>
    <name type="common">Sponia andersonii</name>
    <dbReference type="NCBI Taxonomy" id="3476"/>
    <lineage>
        <taxon>Eukaryota</taxon>
        <taxon>Viridiplantae</taxon>
        <taxon>Streptophyta</taxon>
        <taxon>Embryophyta</taxon>
        <taxon>Tracheophyta</taxon>
        <taxon>Spermatophyta</taxon>
        <taxon>Magnoliopsida</taxon>
        <taxon>eudicotyledons</taxon>
        <taxon>Gunneridae</taxon>
        <taxon>Pentapetalae</taxon>
        <taxon>rosids</taxon>
        <taxon>fabids</taxon>
        <taxon>Rosales</taxon>
        <taxon>Cannabaceae</taxon>
        <taxon>Parasponia</taxon>
    </lineage>
</organism>
<dbReference type="STRING" id="3476.A0A2P5BGL8"/>
<accession>A0A2P5BGL8</accession>
<feature type="non-terminal residue" evidence="1">
    <location>
        <position position="1"/>
    </location>
</feature>
<dbReference type="AlphaFoldDB" id="A0A2P5BGL8"/>
<sequence length="70" mass="7981">AVFARHNYGLDWCLPHNQLWLCFAGHTGYGSYNGWAKGSIILEITQHPFSTKSWIRMEDGHVHSKVVLTP</sequence>